<protein>
    <submittedName>
        <fullName evidence="2">SEC-C motif-containing protein</fullName>
    </submittedName>
</protein>
<dbReference type="SUPFAM" id="SSF54427">
    <property type="entry name" value="NTF2-like"/>
    <property type="match status" value="1"/>
</dbReference>
<accession>A0A542ZKG5</accession>
<dbReference type="OrthoDB" id="21421at2"/>
<dbReference type="EMBL" id="VFOQ01000001">
    <property type="protein sequence ID" value="TQL60789.1"/>
    <property type="molecule type" value="Genomic_DNA"/>
</dbReference>
<dbReference type="AlphaFoldDB" id="A0A542ZKG5"/>
<sequence length="113" mass="12737">MCCQPLHDGERTPLTAEELMRSRYAAFAVGAGDYLSRTWHPAHRPADLALDPDLTWTGLEVLDTRAGGPDDDQGEVEFRASWRQGRERGVLHERSRFGRRGGRWVYLDGDVLG</sequence>
<proteinExistence type="predicted"/>
<reference evidence="2 3" key="1">
    <citation type="submission" date="2019-06" db="EMBL/GenBank/DDBJ databases">
        <title>Sequencing the genomes of 1000 actinobacteria strains.</title>
        <authorList>
            <person name="Klenk H.-P."/>
        </authorList>
    </citation>
    <scope>NUCLEOTIDE SEQUENCE [LARGE SCALE GENOMIC DNA]</scope>
    <source>
        <strain evidence="2 3">DSM 18082</strain>
    </source>
</reference>
<feature type="domain" description="YchJ-like middle NTF2-like" evidence="1">
    <location>
        <begin position="15"/>
        <end position="109"/>
    </location>
</feature>
<dbReference type="InterPro" id="IPR032710">
    <property type="entry name" value="NTF2-like_dom_sf"/>
</dbReference>
<name>A0A542ZKG5_9MICO</name>
<comment type="caution">
    <text evidence="2">The sequence shown here is derived from an EMBL/GenBank/DDBJ whole genome shotgun (WGS) entry which is preliminary data.</text>
</comment>
<keyword evidence="3" id="KW-1185">Reference proteome</keyword>
<organism evidence="2 3">
    <name type="scientific">Oryzihumus leptocrescens</name>
    <dbReference type="NCBI Taxonomy" id="297536"/>
    <lineage>
        <taxon>Bacteria</taxon>
        <taxon>Bacillati</taxon>
        <taxon>Actinomycetota</taxon>
        <taxon>Actinomycetes</taxon>
        <taxon>Micrococcales</taxon>
        <taxon>Intrasporangiaceae</taxon>
        <taxon>Oryzihumus</taxon>
    </lineage>
</organism>
<evidence type="ECO:0000313" key="3">
    <source>
        <dbReference type="Proteomes" id="UP000319514"/>
    </source>
</evidence>
<evidence type="ECO:0000313" key="2">
    <source>
        <dbReference type="EMBL" id="TQL60789.1"/>
    </source>
</evidence>
<evidence type="ECO:0000259" key="1">
    <source>
        <dbReference type="Pfam" id="PF17775"/>
    </source>
</evidence>
<dbReference type="Pfam" id="PF17775">
    <property type="entry name" value="YchJ_M-like"/>
    <property type="match status" value="1"/>
</dbReference>
<dbReference type="InterPro" id="IPR048469">
    <property type="entry name" value="YchJ-like_M"/>
</dbReference>
<dbReference type="Proteomes" id="UP000319514">
    <property type="component" value="Unassembled WGS sequence"/>
</dbReference>
<gene>
    <name evidence="2" type="ORF">FB474_2186</name>
</gene>
<dbReference type="Gene3D" id="3.10.450.50">
    <property type="match status" value="1"/>
</dbReference>